<gene>
    <name evidence="1" type="ORF">IEO21_09872</name>
</gene>
<sequence>MITRANRYAGVLASPDAESMRPILSSWPESKSTCYRFCGTILSNWHPAPMEEGWVTFGFCACPDEFSESELGVIYRTLLERCTFNEFWHAYDEYSLIALFDRHGLKDARLRIPNLEVVLNGSPRASVWYLKQFVVDETESVAPRLSVCADYGFDKCNSPSLVEDLKRIYKQLLLEAHVDPVKLHEVCIAGNLFRFASGFMKFKKAEKKRSARLMKNPYPLTNFELEVMRGWDGNLRVVIVSRRSLFSFYILTNSSIGVFRQ</sequence>
<reference evidence="1" key="2">
    <citation type="journal article" name="Front. Microbiol.">
        <title>Degradative Capacity of Two Strains of Rhodonia placenta: From Phenotype to Genotype.</title>
        <authorList>
            <person name="Kolle M."/>
            <person name="Horta M.A.C."/>
            <person name="Nowrousian M."/>
            <person name="Ohm R.A."/>
            <person name="Benz J.P."/>
            <person name="Pilgard A."/>
        </authorList>
    </citation>
    <scope>NUCLEOTIDE SEQUENCE</scope>
    <source>
        <strain evidence="1">FPRL280</strain>
    </source>
</reference>
<dbReference type="Proteomes" id="UP000639403">
    <property type="component" value="Unassembled WGS sequence"/>
</dbReference>
<dbReference type="EMBL" id="JADOXO010000571">
    <property type="protein sequence ID" value="KAF9802605.1"/>
    <property type="molecule type" value="Genomic_DNA"/>
</dbReference>
<evidence type="ECO:0000313" key="1">
    <source>
        <dbReference type="EMBL" id="KAF9802605.1"/>
    </source>
</evidence>
<comment type="caution">
    <text evidence="1">The sequence shown here is derived from an EMBL/GenBank/DDBJ whole genome shotgun (WGS) entry which is preliminary data.</text>
</comment>
<evidence type="ECO:0000313" key="2">
    <source>
        <dbReference type="Proteomes" id="UP000639403"/>
    </source>
</evidence>
<protein>
    <submittedName>
        <fullName evidence="1">Uncharacterized protein</fullName>
    </submittedName>
</protein>
<name>A0A8H7NTM9_9APHY</name>
<proteinExistence type="predicted"/>
<organism evidence="1 2">
    <name type="scientific">Rhodonia placenta</name>
    <dbReference type="NCBI Taxonomy" id="104341"/>
    <lineage>
        <taxon>Eukaryota</taxon>
        <taxon>Fungi</taxon>
        <taxon>Dikarya</taxon>
        <taxon>Basidiomycota</taxon>
        <taxon>Agaricomycotina</taxon>
        <taxon>Agaricomycetes</taxon>
        <taxon>Polyporales</taxon>
        <taxon>Adustoporiaceae</taxon>
        <taxon>Rhodonia</taxon>
    </lineage>
</organism>
<reference evidence="1" key="1">
    <citation type="submission" date="2020-11" db="EMBL/GenBank/DDBJ databases">
        <authorList>
            <person name="Koelle M."/>
            <person name="Horta M.A.C."/>
            <person name="Nowrousian M."/>
            <person name="Ohm R.A."/>
            <person name="Benz P."/>
            <person name="Pilgard A."/>
        </authorList>
    </citation>
    <scope>NUCLEOTIDE SEQUENCE</scope>
    <source>
        <strain evidence="1">FPRL280</strain>
    </source>
</reference>
<dbReference type="AlphaFoldDB" id="A0A8H7NTM9"/>
<accession>A0A8H7NTM9</accession>